<organism evidence="7 8">
    <name type="scientific">Pandoraea aquatica</name>
    <dbReference type="NCBI Taxonomy" id="2508290"/>
    <lineage>
        <taxon>Bacteria</taxon>
        <taxon>Pseudomonadati</taxon>
        <taxon>Pseudomonadota</taxon>
        <taxon>Betaproteobacteria</taxon>
        <taxon>Burkholderiales</taxon>
        <taxon>Burkholderiaceae</taxon>
        <taxon>Pandoraea</taxon>
    </lineage>
</organism>
<reference evidence="7 8" key="1">
    <citation type="submission" date="2019-08" db="EMBL/GenBank/DDBJ databases">
        <authorList>
            <person name="Peeters C."/>
        </authorList>
    </citation>
    <scope>NUCLEOTIDE SEQUENCE [LARGE SCALE GENOMIC DNA]</scope>
    <source>
        <strain evidence="7 8">LMG 31011</strain>
    </source>
</reference>
<dbReference type="InterPro" id="IPR036390">
    <property type="entry name" value="WH_DNA-bd_sf"/>
</dbReference>
<evidence type="ECO:0000256" key="5">
    <source>
        <dbReference type="ARBA" id="ARBA00023163"/>
    </source>
</evidence>
<evidence type="ECO:0000256" key="2">
    <source>
        <dbReference type="ARBA" id="ARBA00022898"/>
    </source>
</evidence>
<dbReference type="SUPFAM" id="SSF53383">
    <property type="entry name" value="PLP-dependent transferases"/>
    <property type="match status" value="1"/>
</dbReference>
<dbReference type="SMART" id="SM00345">
    <property type="entry name" value="HTH_GNTR"/>
    <property type="match status" value="1"/>
</dbReference>
<feature type="domain" description="HTH gntR-type" evidence="6">
    <location>
        <begin position="18"/>
        <end position="86"/>
    </location>
</feature>
<dbReference type="CDD" id="cd07377">
    <property type="entry name" value="WHTH_GntR"/>
    <property type="match status" value="1"/>
</dbReference>
<dbReference type="PROSITE" id="PS50949">
    <property type="entry name" value="HTH_GNTR"/>
    <property type="match status" value="1"/>
</dbReference>
<dbReference type="InterPro" id="IPR004839">
    <property type="entry name" value="Aminotransferase_I/II_large"/>
</dbReference>
<dbReference type="AlphaFoldDB" id="A0A5E4RMK2"/>
<dbReference type="InterPro" id="IPR036388">
    <property type="entry name" value="WH-like_DNA-bd_sf"/>
</dbReference>
<evidence type="ECO:0000313" key="7">
    <source>
        <dbReference type="EMBL" id="VVD64275.1"/>
    </source>
</evidence>
<accession>A0A5E4RMK2</accession>
<dbReference type="InterPro" id="IPR015424">
    <property type="entry name" value="PyrdxlP-dep_Trfase"/>
</dbReference>
<dbReference type="OrthoDB" id="9804020at2"/>
<dbReference type="Proteomes" id="UP000366819">
    <property type="component" value="Unassembled WGS sequence"/>
</dbReference>
<dbReference type="Pfam" id="PF00155">
    <property type="entry name" value="Aminotran_1_2"/>
    <property type="match status" value="1"/>
</dbReference>
<comment type="similarity">
    <text evidence="1">In the C-terminal section; belongs to the class-I pyridoxal-phosphate-dependent aminotransferase family.</text>
</comment>
<dbReference type="GO" id="GO:0003677">
    <property type="term" value="F:DNA binding"/>
    <property type="evidence" value="ECO:0007669"/>
    <property type="project" value="UniProtKB-KW"/>
</dbReference>
<gene>
    <name evidence="7" type="primary">gabR_5</name>
    <name evidence="7" type="ORF">PAQ31011_00261</name>
</gene>
<keyword evidence="8" id="KW-1185">Reference proteome</keyword>
<dbReference type="Gene3D" id="1.10.10.10">
    <property type="entry name" value="Winged helix-like DNA-binding domain superfamily/Winged helix DNA-binding domain"/>
    <property type="match status" value="1"/>
</dbReference>
<dbReference type="EMBL" id="CABPSN010000001">
    <property type="protein sequence ID" value="VVD64275.1"/>
    <property type="molecule type" value="Genomic_DNA"/>
</dbReference>
<sequence length="497" mass="53801">MRRAQDIDLVLKPCPAGMPLQQWLYAEIRQAILSGRLAPGQRLPASRDLAARYKLSRGTVTNAFDQLQAEGYIASAVGRGTYVADMGAPPGMATANKKASAAPTRDNPRQTVTLSARGQLLIRTPFDVDGRPNAPIAFQASQADLQAFPFNVWSRISGSAVRQLRGAMLGDGSARGYLPLRNVIAEHLRTARGVNCTGDDILIFNSVQQILDLAARLLLDPGDAVWMEDPGYPGAHRALQAAQASLISLPVDADGVDVAKGIQLAPHAKMAYVTAGHQAPLGSVLSLDRRLRLLEWAKAANAFVVEDDYDSEFRFSGRPLAAMKSLDDADRVIYCGTFSKLLAPGIRIAYAVMPACLIKSFAASLSLTHRYASVFQQTILHRFIDEGHLGRHIRRMRGLYGERADALSSAVTKRLDGLMRLPSITTGLDVPALLTSEINSTNFARIAKNAGIELRPLSFYALERRAPNGFVMGFSAISTENIEKGVLTLARLLDAAD</sequence>
<dbReference type="InterPro" id="IPR000524">
    <property type="entry name" value="Tscrpt_reg_HTH_GntR"/>
</dbReference>
<evidence type="ECO:0000256" key="1">
    <source>
        <dbReference type="ARBA" id="ARBA00005384"/>
    </source>
</evidence>
<keyword evidence="4" id="KW-0238">DNA-binding</keyword>
<proteinExistence type="inferred from homology"/>
<evidence type="ECO:0000256" key="3">
    <source>
        <dbReference type="ARBA" id="ARBA00023015"/>
    </source>
</evidence>
<dbReference type="PANTHER" id="PTHR46577:SF1">
    <property type="entry name" value="HTH-TYPE TRANSCRIPTIONAL REGULATORY PROTEIN GABR"/>
    <property type="match status" value="1"/>
</dbReference>
<protein>
    <submittedName>
        <fullName evidence="7">HTH-type transcriptional regulatory protein GabR</fullName>
    </submittedName>
</protein>
<dbReference type="CDD" id="cd00609">
    <property type="entry name" value="AAT_like"/>
    <property type="match status" value="1"/>
</dbReference>
<evidence type="ECO:0000256" key="4">
    <source>
        <dbReference type="ARBA" id="ARBA00023125"/>
    </source>
</evidence>
<dbReference type="InterPro" id="IPR051446">
    <property type="entry name" value="HTH_trans_reg/aminotransferase"/>
</dbReference>
<evidence type="ECO:0000313" key="8">
    <source>
        <dbReference type="Proteomes" id="UP000366819"/>
    </source>
</evidence>
<dbReference type="PRINTS" id="PR00035">
    <property type="entry name" value="HTHGNTR"/>
</dbReference>
<dbReference type="GO" id="GO:0030170">
    <property type="term" value="F:pyridoxal phosphate binding"/>
    <property type="evidence" value="ECO:0007669"/>
    <property type="project" value="InterPro"/>
</dbReference>
<dbReference type="RefSeq" id="WP_150574128.1">
    <property type="nucleotide sequence ID" value="NZ_CABPSN010000001.1"/>
</dbReference>
<dbReference type="GO" id="GO:0003700">
    <property type="term" value="F:DNA-binding transcription factor activity"/>
    <property type="evidence" value="ECO:0007669"/>
    <property type="project" value="InterPro"/>
</dbReference>
<keyword evidence="5" id="KW-0804">Transcription</keyword>
<dbReference type="PANTHER" id="PTHR46577">
    <property type="entry name" value="HTH-TYPE TRANSCRIPTIONAL REGULATORY PROTEIN GABR"/>
    <property type="match status" value="1"/>
</dbReference>
<dbReference type="InterPro" id="IPR015421">
    <property type="entry name" value="PyrdxlP-dep_Trfase_major"/>
</dbReference>
<dbReference type="Pfam" id="PF00392">
    <property type="entry name" value="GntR"/>
    <property type="match status" value="1"/>
</dbReference>
<keyword evidence="3" id="KW-0805">Transcription regulation</keyword>
<evidence type="ECO:0000259" key="6">
    <source>
        <dbReference type="PROSITE" id="PS50949"/>
    </source>
</evidence>
<dbReference type="SUPFAM" id="SSF46785">
    <property type="entry name" value="Winged helix' DNA-binding domain"/>
    <property type="match status" value="1"/>
</dbReference>
<dbReference type="Gene3D" id="3.40.640.10">
    <property type="entry name" value="Type I PLP-dependent aspartate aminotransferase-like (Major domain)"/>
    <property type="match status" value="1"/>
</dbReference>
<name>A0A5E4RMK2_9BURK</name>
<keyword evidence="2" id="KW-0663">Pyridoxal phosphate</keyword>